<dbReference type="Proteomes" id="UP000192468">
    <property type="component" value="Unassembled WGS sequence"/>
</dbReference>
<gene>
    <name evidence="1" type="ORF">SAMN02745134_02888</name>
</gene>
<name>A0A1W1XRJ0_9CLOT</name>
<dbReference type="RefSeq" id="WP_084116687.1">
    <property type="nucleotide sequence ID" value="NZ_FWXH01000013.1"/>
</dbReference>
<protein>
    <recommendedName>
        <fullName evidence="3">HNH endonuclease</fullName>
    </recommendedName>
</protein>
<evidence type="ECO:0008006" key="3">
    <source>
        <dbReference type="Google" id="ProtNLM"/>
    </source>
</evidence>
<evidence type="ECO:0000313" key="2">
    <source>
        <dbReference type="Proteomes" id="UP000192468"/>
    </source>
</evidence>
<reference evidence="1 2" key="1">
    <citation type="submission" date="2017-04" db="EMBL/GenBank/DDBJ databases">
        <authorList>
            <person name="Afonso C.L."/>
            <person name="Miller P.J."/>
            <person name="Scott M.A."/>
            <person name="Spackman E."/>
            <person name="Goraichik I."/>
            <person name="Dimitrov K.M."/>
            <person name="Suarez D.L."/>
            <person name="Swayne D.E."/>
        </authorList>
    </citation>
    <scope>NUCLEOTIDE SEQUENCE [LARGE SCALE GENOMIC DNA]</scope>
    <source>
        <strain evidence="1 2">DSM 12555</strain>
    </source>
</reference>
<dbReference type="OrthoDB" id="8974199at2"/>
<dbReference type="STRING" id="1121291.SAMN02745134_02888"/>
<dbReference type="AlphaFoldDB" id="A0A1W1XRJ0"/>
<organism evidence="1 2">
    <name type="scientific">Clostridium acidisoli DSM 12555</name>
    <dbReference type="NCBI Taxonomy" id="1121291"/>
    <lineage>
        <taxon>Bacteria</taxon>
        <taxon>Bacillati</taxon>
        <taxon>Bacillota</taxon>
        <taxon>Clostridia</taxon>
        <taxon>Eubacteriales</taxon>
        <taxon>Clostridiaceae</taxon>
        <taxon>Clostridium</taxon>
    </lineage>
</organism>
<dbReference type="EMBL" id="FWXH01000013">
    <property type="protein sequence ID" value="SMC26573.1"/>
    <property type="molecule type" value="Genomic_DNA"/>
</dbReference>
<sequence>MKKNYETQENEFEFEDSIVLMKVFKKDGTELITKIDKNDLDTVKNAGTWFAEWHKDFNNYIVQNISKSSVNGKTKFVKRSLQSVIMDVNSKAPIRHINGDPLDNRKANLEIFDRNTRNDYEIVDNDTIALILKDKYGKAEAKALISKEDLSTVVNDTYGWVCSRIYGKLNVVTNTPGGRVYLDKLIMKPEETVTVHHINLDPLDNRRSNLELKVNEITE</sequence>
<dbReference type="InterPro" id="IPR044925">
    <property type="entry name" value="His-Me_finger_sf"/>
</dbReference>
<keyword evidence="2" id="KW-1185">Reference proteome</keyword>
<proteinExistence type="predicted"/>
<accession>A0A1W1XRJ0</accession>
<evidence type="ECO:0000313" key="1">
    <source>
        <dbReference type="EMBL" id="SMC26573.1"/>
    </source>
</evidence>
<dbReference type="SUPFAM" id="SSF54060">
    <property type="entry name" value="His-Me finger endonucleases"/>
    <property type="match status" value="1"/>
</dbReference>